<dbReference type="EMBL" id="PQXN01000184">
    <property type="protein sequence ID" value="TGO50406.1"/>
    <property type="molecule type" value="Genomic_DNA"/>
</dbReference>
<dbReference type="Proteomes" id="UP000297527">
    <property type="component" value="Unassembled WGS sequence"/>
</dbReference>
<dbReference type="InterPro" id="IPR057678">
    <property type="entry name" value="DUF7918"/>
</dbReference>
<feature type="region of interest" description="Disordered" evidence="1">
    <location>
        <begin position="170"/>
        <end position="205"/>
    </location>
</feature>
<accession>A0A4Z1HMS6</accession>
<evidence type="ECO:0000256" key="1">
    <source>
        <dbReference type="SAM" id="MobiDB-lite"/>
    </source>
</evidence>
<feature type="domain" description="DUF7918" evidence="2">
    <location>
        <begin position="9"/>
        <end position="247"/>
    </location>
</feature>
<evidence type="ECO:0000259" key="2">
    <source>
        <dbReference type="Pfam" id="PF25534"/>
    </source>
</evidence>
<dbReference type="Pfam" id="PF25534">
    <property type="entry name" value="DUF7918"/>
    <property type="match status" value="1"/>
</dbReference>
<gene>
    <name evidence="3" type="ORF">BCON_0184g00110</name>
</gene>
<feature type="compositionally biased region" description="Basic and acidic residues" evidence="1">
    <location>
        <begin position="173"/>
        <end position="190"/>
    </location>
</feature>
<dbReference type="PANTHER" id="PTHR36223">
    <property type="entry name" value="BETA-LACTAMASE-TYPE TRANSPEPTIDASE FOLD DOMAIN CONTAINING PROTEIN"/>
    <property type="match status" value="1"/>
</dbReference>
<comment type="caution">
    <text evidence="3">The sequence shown here is derived from an EMBL/GenBank/DDBJ whole genome shotgun (WGS) entry which is preliminary data.</text>
</comment>
<sequence length="332" mass="37219">MVFLDKLPGLEFHFEVNGERVEEYDDDEEVETKPGPVGEYQSSRTVAKYIEAVTGATFSIKCPISSGFKMDSPNLLIYVYVDGKYSEGRVVGPHNIGSTICFDGPRIFHPGSRGSAERHTRANYRFSELDISNDEARLSSLSKDKAEAEKVGTIEVKTWRAYAYTLSKSTSASRERDHRASSSKFHEKALKGQAKSHSVSFSPGKTISAQNYVDTTKLDGEDYPIAIFKFKYRSKESLKQLLIIERTPEPEDSPTPVPAPDIDLDHLTAAQKERLKEFLRNEGIAASRTSNTPERKIKRERENGEGSSNRARRKKPRTTEIVDLTADSDEDA</sequence>
<dbReference type="OrthoDB" id="3364132at2759"/>
<dbReference type="AlphaFoldDB" id="A0A4Z1HMS6"/>
<evidence type="ECO:0000313" key="3">
    <source>
        <dbReference type="EMBL" id="TGO50406.1"/>
    </source>
</evidence>
<dbReference type="PANTHER" id="PTHR36223:SF1">
    <property type="entry name" value="TRANSCRIPTION ELONGATION FACTOR EAF N-TERMINAL DOMAIN-CONTAINING PROTEIN"/>
    <property type="match status" value="1"/>
</dbReference>
<reference evidence="3 4" key="1">
    <citation type="submission" date="2017-12" db="EMBL/GenBank/DDBJ databases">
        <title>Comparative genomics of Botrytis spp.</title>
        <authorList>
            <person name="Valero-Jimenez C.A."/>
            <person name="Tapia P."/>
            <person name="Veloso J."/>
            <person name="Silva-Moreno E."/>
            <person name="Staats M."/>
            <person name="Valdes J.H."/>
            <person name="Van Kan J.A.L."/>
        </authorList>
    </citation>
    <scope>NUCLEOTIDE SEQUENCE [LARGE SCALE GENOMIC DNA]</scope>
    <source>
        <strain evidence="3 4">MUCL11595</strain>
    </source>
</reference>
<feature type="compositionally biased region" description="Basic and acidic residues" evidence="1">
    <location>
        <begin position="293"/>
        <end position="304"/>
    </location>
</feature>
<name>A0A4Z1HMS6_9HELO</name>
<keyword evidence="4" id="KW-1185">Reference proteome</keyword>
<organism evidence="3 4">
    <name type="scientific">Botryotinia convoluta</name>
    <dbReference type="NCBI Taxonomy" id="54673"/>
    <lineage>
        <taxon>Eukaryota</taxon>
        <taxon>Fungi</taxon>
        <taxon>Dikarya</taxon>
        <taxon>Ascomycota</taxon>
        <taxon>Pezizomycotina</taxon>
        <taxon>Leotiomycetes</taxon>
        <taxon>Helotiales</taxon>
        <taxon>Sclerotiniaceae</taxon>
        <taxon>Botryotinia</taxon>
    </lineage>
</organism>
<feature type="region of interest" description="Disordered" evidence="1">
    <location>
        <begin position="279"/>
        <end position="332"/>
    </location>
</feature>
<feature type="compositionally biased region" description="Polar residues" evidence="1">
    <location>
        <begin position="195"/>
        <end position="205"/>
    </location>
</feature>
<protein>
    <recommendedName>
        <fullName evidence="2">DUF7918 domain-containing protein</fullName>
    </recommendedName>
</protein>
<proteinExistence type="predicted"/>
<evidence type="ECO:0000313" key="4">
    <source>
        <dbReference type="Proteomes" id="UP000297527"/>
    </source>
</evidence>